<dbReference type="Proteomes" id="UP000444721">
    <property type="component" value="Unassembled WGS sequence"/>
</dbReference>
<dbReference type="OrthoDB" id="120976at2759"/>
<dbReference type="GO" id="GO:0006913">
    <property type="term" value="P:nucleocytoplasmic transport"/>
    <property type="evidence" value="ECO:0007669"/>
    <property type="project" value="TreeGrafter"/>
</dbReference>
<dbReference type="InterPro" id="IPR001611">
    <property type="entry name" value="Leu-rich_rpt"/>
</dbReference>
<dbReference type="GO" id="GO:0005829">
    <property type="term" value="C:cytosol"/>
    <property type="evidence" value="ECO:0007669"/>
    <property type="project" value="TreeGrafter"/>
</dbReference>
<dbReference type="Gene3D" id="3.80.10.10">
    <property type="entry name" value="Ribonuclease Inhibitor"/>
    <property type="match status" value="1"/>
</dbReference>
<proteinExistence type="predicted"/>
<dbReference type="PANTHER" id="PTHR24113:SF12">
    <property type="entry name" value="RAN GTPASE-ACTIVATING PROTEIN 1"/>
    <property type="match status" value="1"/>
</dbReference>
<dbReference type="GO" id="GO:0005634">
    <property type="term" value="C:nucleus"/>
    <property type="evidence" value="ECO:0007669"/>
    <property type="project" value="TreeGrafter"/>
</dbReference>
<evidence type="ECO:0000256" key="2">
    <source>
        <dbReference type="ARBA" id="ARBA00022614"/>
    </source>
</evidence>
<name>A0A6A5C2B6_NAEFO</name>
<evidence type="ECO:0000256" key="1">
    <source>
        <dbReference type="ARBA" id="ARBA00022468"/>
    </source>
</evidence>
<accession>A0A6A5C2B6</accession>
<dbReference type="OMA" id="ISRNWHE"/>
<dbReference type="PANTHER" id="PTHR24113">
    <property type="entry name" value="RAN GTPASE-ACTIVATING PROTEIN 1"/>
    <property type="match status" value="1"/>
</dbReference>
<keyword evidence="3" id="KW-0677">Repeat</keyword>
<keyword evidence="1" id="KW-0343">GTPase activation</keyword>
<dbReference type="VEuPathDB" id="AmoebaDB:FDP41_011687"/>
<evidence type="ECO:0000313" key="4">
    <source>
        <dbReference type="EMBL" id="KAF0981826.1"/>
    </source>
</evidence>
<sequence>MKTSDPSDEEIPTPSSSRLLINVSWDRTVPVRKHSKIIQEDEKEILVNSSIFPDDVILQIFKFLRSETIIGVCMRISKQFYAKAIEIPLKFNFYGKKMNRDNLKLLLSSVHLANLTSLCLENNNIGKEGVKCFMNAQYLKNLKTLNLKGNNIGIGVKSLASNIFMKQLTKLNLNNNHMDNEAARAIATSEFLKELKVLKLCRNNISNKGIQYIAHSEYLHNLTILKLHYNPITNSTACLRSGFTHHLTVLDVGSCNIGSNDAKALSLNESLINLTELYINNNSLNEQCLFE</sequence>
<keyword evidence="2" id="KW-0433">Leucine-rich repeat</keyword>
<dbReference type="AlphaFoldDB" id="A0A6A5C2B6"/>
<dbReference type="RefSeq" id="XP_044566539.1">
    <property type="nucleotide sequence ID" value="XM_044702123.1"/>
</dbReference>
<gene>
    <name evidence="4" type="ORF">FDP41_011687</name>
</gene>
<dbReference type="SUPFAM" id="SSF52047">
    <property type="entry name" value="RNI-like"/>
    <property type="match status" value="1"/>
</dbReference>
<dbReference type="EMBL" id="VFQX01000012">
    <property type="protein sequence ID" value="KAF0981826.1"/>
    <property type="molecule type" value="Genomic_DNA"/>
</dbReference>
<dbReference type="Pfam" id="PF13516">
    <property type="entry name" value="LRR_6"/>
    <property type="match status" value="4"/>
</dbReference>
<protein>
    <recommendedName>
        <fullName evidence="6">F-box domain-containing protein</fullName>
    </recommendedName>
</protein>
<evidence type="ECO:0000256" key="3">
    <source>
        <dbReference type="ARBA" id="ARBA00022737"/>
    </source>
</evidence>
<dbReference type="VEuPathDB" id="AmoebaDB:NfTy_020910"/>
<dbReference type="GO" id="GO:0031267">
    <property type="term" value="F:small GTPase binding"/>
    <property type="evidence" value="ECO:0007669"/>
    <property type="project" value="TreeGrafter"/>
</dbReference>
<keyword evidence="5" id="KW-1185">Reference proteome</keyword>
<comment type="caution">
    <text evidence="4">The sequence shown here is derived from an EMBL/GenBank/DDBJ whole genome shotgun (WGS) entry which is preliminary data.</text>
</comment>
<organism evidence="4 5">
    <name type="scientific">Naegleria fowleri</name>
    <name type="common">Brain eating amoeba</name>
    <dbReference type="NCBI Taxonomy" id="5763"/>
    <lineage>
        <taxon>Eukaryota</taxon>
        <taxon>Discoba</taxon>
        <taxon>Heterolobosea</taxon>
        <taxon>Tetramitia</taxon>
        <taxon>Eutetramitia</taxon>
        <taxon>Vahlkampfiidae</taxon>
        <taxon>Naegleria</taxon>
    </lineage>
</organism>
<dbReference type="GeneID" id="68118902"/>
<dbReference type="GO" id="GO:0005096">
    <property type="term" value="F:GTPase activator activity"/>
    <property type="evidence" value="ECO:0007669"/>
    <property type="project" value="UniProtKB-KW"/>
</dbReference>
<evidence type="ECO:0008006" key="6">
    <source>
        <dbReference type="Google" id="ProtNLM"/>
    </source>
</evidence>
<evidence type="ECO:0000313" key="5">
    <source>
        <dbReference type="Proteomes" id="UP000444721"/>
    </source>
</evidence>
<dbReference type="GO" id="GO:0048471">
    <property type="term" value="C:perinuclear region of cytoplasm"/>
    <property type="evidence" value="ECO:0007669"/>
    <property type="project" value="TreeGrafter"/>
</dbReference>
<dbReference type="InterPro" id="IPR027038">
    <property type="entry name" value="RanGap"/>
</dbReference>
<dbReference type="InterPro" id="IPR032675">
    <property type="entry name" value="LRR_dom_sf"/>
</dbReference>
<dbReference type="VEuPathDB" id="AmoebaDB:NF0041190"/>
<reference evidence="4 5" key="1">
    <citation type="journal article" date="2019" name="Sci. Rep.">
        <title>Nanopore sequencing improves the draft genome of the human pathogenic amoeba Naegleria fowleri.</title>
        <authorList>
            <person name="Liechti N."/>
            <person name="Schurch N."/>
            <person name="Bruggmann R."/>
            <person name="Wittwer M."/>
        </authorList>
    </citation>
    <scope>NUCLEOTIDE SEQUENCE [LARGE SCALE GENOMIC DNA]</scope>
    <source>
        <strain evidence="4 5">ATCC 30894</strain>
    </source>
</reference>